<sequence>KSRSASTSRNFDQQKHTKRSTKNTSNKRNNKTQCKKKLKNLDLENK</sequence>
<feature type="non-terminal residue" evidence="2">
    <location>
        <position position="1"/>
    </location>
</feature>
<proteinExistence type="predicted"/>
<evidence type="ECO:0000313" key="2">
    <source>
        <dbReference type="EMBL" id="CAG8853250.1"/>
    </source>
</evidence>
<keyword evidence="3" id="KW-1185">Reference proteome</keyword>
<reference evidence="2 3" key="1">
    <citation type="submission" date="2021-06" db="EMBL/GenBank/DDBJ databases">
        <authorList>
            <person name="Kallberg Y."/>
            <person name="Tangrot J."/>
            <person name="Rosling A."/>
        </authorList>
    </citation>
    <scope>NUCLEOTIDE SEQUENCE [LARGE SCALE GENOMIC DNA]</scope>
    <source>
        <strain evidence="2 3">120-4 pot B 10/14</strain>
    </source>
</reference>
<feature type="compositionally biased region" description="Basic residues" evidence="1">
    <location>
        <begin position="28"/>
        <end position="38"/>
    </location>
</feature>
<accession>A0ABN7XE05</accession>
<feature type="non-terminal residue" evidence="2">
    <location>
        <position position="46"/>
    </location>
</feature>
<dbReference type="EMBL" id="CAJVQB010121766">
    <property type="protein sequence ID" value="CAG8853250.1"/>
    <property type="molecule type" value="Genomic_DNA"/>
</dbReference>
<gene>
    <name evidence="2" type="ORF">GMARGA_LOCUS42071</name>
</gene>
<feature type="compositionally biased region" description="Polar residues" evidence="1">
    <location>
        <begin position="1"/>
        <end position="11"/>
    </location>
</feature>
<dbReference type="Proteomes" id="UP000789901">
    <property type="component" value="Unassembled WGS sequence"/>
</dbReference>
<feature type="region of interest" description="Disordered" evidence="1">
    <location>
        <begin position="1"/>
        <end position="46"/>
    </location>
</feature>
<name>A0ABN7XE05_GIGMA</name>
<protein>
    <submittedName>
        <fullName evidence="2">29346_t:CDS:1</fullName>
    </submittedName>
</protein>
<evidence type="ECO:0000256" key="1">
    <source>
        <dbReference type="SAM" id="MobiDB-lite"/>
    </source>
</evidence>
<organism evidence="2 3">
    <name type="scientific">Gigaspora margarita</name>
    <dbReference type="NCBI Taxonomy" id="4874"/>
    <lineage>
        <taxon>Eukaryota</taxon>
        <taxon>Fungi</taxon>
        <taxon>Fungi incertae sedis</taxon>
        <taxon>Mucoromycota</taxon>
        <taxon>Glomeromycotina</taxon>
        <taxon>Glomeromycetes</taxon>
        <taxon>Diversisporales</taxon>
        <taxon>Gigasporaceae</taxon>
        <taxon>Gigaspora</taxon>
    </lineage>
</organism>
<comment type="caution">
    <text evidence="2">The sequence shown here is derived from an EMBL/GenBank/DDBJ whole genome shotgun (WGS) entry which is preliminary data.</text>
</comment>
<evidence type="ECO:0000313" key="3">
    <source>
        <dbReference type="Proteomes" id="UP000789901"/>
    </source>
</evidence>